<comment type="subcellular location">
    <subcellularLocation>
        <location evidence="1">Cell membrane</location>
        <topology evidence="1">Multi-pass membrane protein</topology>
    </subcellularLocation>
</comment>
<gene>
    <name evidence="7" type="ORF">ACFPM7_26180</name>
</gene>
<feature type="transmembrane region" description="Helical" evidence="5">
    <location>
        <begin position="272"/>
        <end position="288"/>
    </location>
</feature>
<name>A0ABW0EUI2_9PSEU</name>
<evidence type="ECO:0000256" key="3">
    <source>
        <dbReference type="ARBA" id="ARBA00022989"/>
    </source>
</evidence>
<feature type="transmembrane region" description="Helical" evidence="5">
    <location>
        <begin position="191"/>
        <end position="208"/>
    </location>
</feature>
<evidence type="ECO:0000313" key="8">
    <source>
        <dbReference type="Proteomes" id="UP001596157"/>
    </source>
</evidence>
<keyword evidence="3 5" id="KW-1133">Transmembrane helix</keyword>
<dbReference type="CDD" id="cd17316">
    <property type="entry name" value="MFS_SV2_like"/>
    <property type="match status" value="1"/>
</dbReference>
<feature type="transmembrane region" description="Helical" evidence="5">
    <location>
        <begin position="68"/>
        <end position="88"/>
    </location>
</feature>
<keyword evidence="4 5" id="KW-0472">Membrane</keyword>
<feature type="transmembrane region" description="Helical" evidence="5">
    <location>
        <begin position="359"/>
        <end position="382"/>
    </location>
</feature>
<dbReference type="SUPFAM" id="SSF103473">
    <property type="entry name" value="MFS general substrate transporter"/>
    <property type="match status" value="1"/>
</dbReference>
<dbReference type="PROSITE" id="PS00217">
    <property type="entry name" value="SUGAR_TRANSPORT_2"/>
    <property type="match status" value="1"/>
</dbReference>
<feature type="transmembrane region" description="Helical" evidence="5">
    <location>
        <begin position="420"/>
        <end position="443"/>
    </location>
</feature>
<accession>A0ABW0EUI2</accession>
<protein>
    <submittedName>
        <fullName evidence="7">MFS transporter</fullName>
    </submittedName>
</protein>
<evidence type="ECO:0000259" key="6">
    <source>
        <dbReference type="PROSITE" id="PS50850"/>
    </source>
</evidence>
<evidence type="ECO:0000256" key="5">
    <source>
        <dbReference type="SAM" id="Phobius"/>
    </source>
</evidence>
<dbReference type="Gene3D" id="1.20.1250.20">
    <property type="entry name" value="MFS general substrate transporter like domains"/>
    <property type="match status" value="1"/>
</dbReference>
<feature type="transmembrane region" description="Helical" evidence="5">
    <location>
        <begin position="100"/>
        <end position="119"/>
    </location>
</feature>
<sequence length="458" mass="49195">MSETLAVPTRTAPQAATISERMERLPVLTSHRHLTLVIGIGLFFDFFDSNLSGTIAKVLQADFAFDGTALKLMLASAFVGQFFGSIFLGRFADRYGRRRAFMLNLGIYSFFTLLGAFAPNAAWLIVTRFIAGVGIGAENALSDSYLAEMLPAKKRGRFIAWAYTAGFCGVPAVGFAALWLAPQQVAGIDGWRILFVLGALGAAIVWVLRRKLIESPRWLSVQGRDEEADALVRSMEREAGITSPAPIPSPKPTGKRPGVRALLAREYRRRTLVLWTFSVLSVTAYYGFGTLAPQVLAAKGFGIIASIGYVAVSFIGYPIGSLLSVPLMDRFERKTLLAGSAVAMAGFGLGFGLSDEVPLMIAFGIGYTLVSNIFANASHVFLGEQYPTQIRSTAAGMAYSFSRLSAAAIPFALLPVLTTYGAGMLFTVITGCIAVMVVVLLALGDRTTGVEVEQYVKG</sequence>
<dbReference type="PANTHER" id="PTHR23508">
    <property type="entry name" value="CARBOXYLIC ACID TRANSPORTER PROTEIN HOMOLOG"/>
    <property type="match status" value="1"/>
</dbReference>
<reference evidence="8" key="1">
    <citation type="journal article" date="2019" name="Int. J. Syst. Evol. Microbiol.">
        <title>The Global Catalogue of Microorganisms (GCM) 10K type strain sequencing project: providing services to taxonomists for standard genome sequencing and annotation.</title>
        <authorList>
            <consortium name="The Broad Institute Genomics Platform"/>
            <consortium name="The Broad Institute Genome Sequencing Center for Infectious Disease"/>
            <person name="Wu L."/>
            <person name="Ma J."/>
        </authorList>
    </citation>
    <scope>NUCLEOTIDE SEQUENCE [LARGE SCALE GENOMIC DNA]</scope>
    <source>
        <strain evidence="8">CCUG 59778</strain>
    </source>
</reference>
<feature type="transmembrane region" description="Helical" evidence="5">
    <location>
        <begin position="335"/>
        <end position="353"/>
    </location>
</feature>
<dbReference type="PANTHER" id="PTHR23508:SF10">
    <property type="entry name" value="CARBOXYLIC ACID TRANSPORTER PROTEIN HOMOLOG"/>
    <property type="match status" value="1"/>
</dbReference>
<evidence type="ECO:0000256" key="1">
    <source>
        <dbReference type="ARBA" id="ARBA00004651"/>
    </source>
</evidence>
<keyword evidence="8" id="KW-1185">Reference proteome</keyword>
<dbReference type="InterPro" id="IPR036259">
    <property type="entry name" value="MFS_trans_sf"/>
</dbReference>
<dbReference type="InterPro" id="IPR005828">
    <property type="entry name" value="MFS_sugar_transport-like"/>
</dbReference>
<feature type="transmembrane region" description="Helical" evidence="5">
    <location>
        <begin position="158"/>
        <end position="179"/>
    </location>
</feature>
<feature type="transmembrane region" description="Helical" evidence="5">
    <location>
        <begin position="394"/>
        <end position="414"/>
    </location>
</feature>
<dbReference type="InterPro" id="IPR020846">
    <property type="entry name" value="MFS_dom"/>
</dbReference>
<comment type="caution">
    <text evidence="7">The sequence shown here is derived from an EMBL/GenBank/DDBJ whole genome shotgun (WGS) entry which is preliminary data.</text>
</comment>
<proteinExistence type="predicted"/>
<dbReference type="Proteomes" id="UP001596157">
    <property type="component" value="Unassembled WGS sequence"/>
</dbReference>
<dbReference type="EMBL" id="JBHSKF010000017">
    <property type="protein sequence ID" value="MFC5290557.1"/>
    <property type="molecule type" value="Genomic_DNA"/>
</dbReference>
<dbReference type="InterPro" id="IPR005829">
    <property type="entry name" value="Sugar_transporter_CS"/>
</dbReference>
<feature type="transmembrane region" description="Helical" evidence="5">
    <location>
        <begin position="34"/>
        <end position="56"/>
    </location>
</feature>
<evidence type="ECO:0000313" key="7">
    <source>
        <dbReference type="EMBL" id="MFC5290557.1"/>
    </source>
</evidence>
<keyword evidence="2 5" id="KW-0812">Transmembrane</keyword>
<organism evidence="7 8">
    <name type="scientific">Actinokineospora guangxiensis</name>
    <dbReference type="NCBI Taxonomy" id="1490288"/>
    <lineage>
        <taxon>Bacteria</taxon>
        <taxon>Bacillati</taxon>
        <taxon>Actinomycetota</taxon>
        <taxon>Actinomycetes</taxon>
        <taxon>Pseudonocardiales</taxon>
        <taxon>Pseudonocardiaceae</taxon>
        <taxon>Actinokineospora</taxon>
    </lineage>
</organism>
<evidence type="ECO:0000256" key="2">
    <source>
        <dbReference type="ARBA" id="ARBA00022692"/>
    </source>
</evidence>
<dbReference type="PROSITE" id="PS50850">
    <property type="entry name" value="MFS"/>
    <property type="match status" value="1"/>
</dbReference>
<feature type="transmembrane region" description="Helical" evidence="5">
    <location>
        <begin position="125"/>
        <end position="146"/>
    </location>
</feature>
<dbReference type="RefSeq" id="WP_378250447.1">
    <property type="nucleotide sequence ID" value="NZ_JBHSKF010000017.1"/>
</dbReference>
<feature type="domain" description="Major facilitator superfamily (MFS) profile" evidence="6">
    <location>
        <begin position="34"/>
        <end position="448"/>
    </location>
</feature>
<dbReference type="Pfam" id="PF00083">
    <property type="entry name" value="Sugar_tr"/>
    <property type="match status" value="1"/>
</dbReference>
<feature type="transmembrane region" description="Helical" evidence="5">
    <location>
        <begin position="300"/>
        <end position="323"/>
    </location>
</feature>
<evidence type="ECO:0000256" key="4">
    <source>
        <dbReference type="ARBA" id="ARBA00023136"/>
    </source>
</evidence>